<evidence type="ECO:0000313" key="6">
    <source>
        <dbReference type="EMBL" id="OVF09323.1"/>
    </source>
</evidence>
<dbReference type="KEGG" id="clus:A9F13_05g01166"/>
<evidence type="ECO:0000256" key="1">
    <source>
        <dbReference type="ARBA" id="ARBA00004167"/>
    </source>
</evidence>
<dbReference type="PANTHER" id="PTHR12883">
    <property type="entry name" value="ADIPOCYTE-SPECIFIC PROTEIN 4-RELATED"/>
    <property type="match status" value="1"/>
</dbReference>
<accession>A0AA91Q0Z4</accession>
<gene>
    <name evidence="6" type="ORF">A9F13_05g01166</name>
</gene>
<dbReference type="Proteomes" id="UP000195602">
    <property type="component" value="Unassembled WGS sequence"/>
</dbReference>
<evidence type="ECO:0000256" key="5">
    <source>
        <dbReference type="SAM" id="MobiDB-lite"/>
    </source>
</evidence>
<proteinExistence type="predicted"/>
<dbReference type="GO" id="GO:0032469">
    <property type="term" value="P:endoplasmic reticulum calcium ion homeostasis"/>
    <property type="evidence" value="ECO:0007669"/>
    <property type="project" value="InterPro"/>
</dbReference>
<dbReference type="GO" id="GO:0016020">
    <property type="term" value="C:membrane"/>
    <property type="evidence" value="ECO:0007669"/>
    <property type="project" value="UniProtKB-SubCell"/>
</dbReference>
<reference evidence="6 7" key="1">
    <citation type="submission" date="2017-04" db="EMBL/GenBank/DDBJ databases">
        <title>Draft genome of the yeast Clavispora lusitaniae type strain CBS 6936.</title>
        <authorList>
            <person name="Durrens P."/>
            <person name="Klopp C."/>
            <person name="Biteau N."/>
            <person name="Fitton-Ouhabi V."/>
            <person name="Dementhon K."/>
            <person name="Accoceberry I."/>
            <person name="Sherman D.J."/>
            <person name="Noel T."/>
        </authorList>
    </citation>
    <scope>NUCLEOTIDE SEQUENCE [LARGE SCALE GENOMIC DNA]</scope>
    <source>
        <strain evidence="6 7">CBS 6936</strain>
    </source>
</reference>
<protein>
    <submittedName>
        <fullName evidence="6">Uncharacterized protein</fullName>
    </submittedName>
</protein>
<comment type="subcellular location">
    <subcellularLocation>
        <location evidence="1">Membrane</location>
        <topology evidence="1">Single-pass membrane protein</topology>
    </subcellularLocation>
</comment>
<dbReference type="PANTHER" id="PTHR12883:SF0">
    <property type="entry name" value="PAT COMPLEX SUBUNIT CCDC47"/>
    <property type="match status" value="1"/>
</dbReference>
<dbReference type="GO" id="GO:0005783">
    <property type="term" value="C:endoplasmic reticulum"/>
    <property type="evidence" value="ECO:0007669"/>
    <property type="project" value="InterPro"/>
</dbReference>
<feature type="region of interest" description="Disordered" evidence="5">
    <location>
        <begin position="337"/>
        <end position="374"/>
    </location>
</feature>
<keyword evidence="2" id="KW-0812">Transmembrane</keyword>
<evidence type="ECO:0000256" key="4">
    <source>
        <dbReference type="ARBA" id="ARBA00023136"/>
    </source>
</evidence>
<sequence length="374" mass="43116">MLQALVDFLNAGSVDADGNPISKTFYSYSVEELTQMSLWQRFKLNDWRLEIFTIAFITVFVTLFKAGDIYNRSLVNSFLAGVQKTFEKNFYQFGVGDGKLYIKDNAESYASYATGRENISKVNLVFRLAPRQNIFVWAMETIFSFYTESVPYPHDRVEIVVTPSVDYENFISAVVSKLGMNEYRKFNYYLSLTRTSDCAKLPESFVQMGEVTEFQDKTLTPRLASAFTKSMASFVRFVAFTDQPAEKPEAIRDLLPRRRVVISLKLVTGKEQLAQVSELLDSVFEVVDQIADKTITFRQEASKKVVKNREVEISKIKKAEEAARQLELAEEKAKLKRAEREKARNLSRDEQLKAEKKAQEKKQRRAQKKMKTRM</sequence>
<feature type="compositionally biased region" description="Basic and acidic residues" evidence="5">
    <location>
        <begin position="337"/>
        <end position="361"/>
    </location>
</feature>
<keyword evidence="3" id="KW-1133">Transmembrane helix</keyword>
<name>A0AA91Q0Z4_CLALS</name>
<keyword evidence="4" id="KW-0472">Membrane</keyword>
<comment type="caution">
    <text evidence="6">The sequence shown here is derived from an EMBL/GenBank/DDBJ whole genome shotgun (WGS) entry which is preliminary data.</text>
</comment>
<dbReference type="GO" id="GO:0005509">
    <property type="term" value="F:calcium ion binding"/>
    <property type="evidence" value="ECO:0007669"/>
    <property type="project" value="InterPro"/>
</dbReference>
<dbReference type="Pfam" id="PF07946">
    <property type="entry name" value="CCDC47"/>
    <property type="match status" value="1"/>
</dbReference>
<dbReference type="InterPro" id="IPR012879">
    <property type="entry name" value="CCDC47"/>
</dbReference>
<feature type="compositionally biased region" description="Basic residues" evidence="5">
    <location>
        <begin position="362"/>
        <end position="374"/>
    </location>
</feature>
<dbReference type="AlphaFoldDB" id="A0AA91Q0Z4"/>
<evidence type="ECO:0000256" key="3">
    <source>
        <dbReference type="ARBA" id="ARBA00022989"/>
    </source>
</evidence>
<dbReference type="EMBL" id="LYUB02000005">
    <property type="protein sequence ID" value="OVF09323.1"/>
    <property type="molecule type" value="Genomic_DNA"/>
</dbReference>
<evidence type="ECO:0000313" key="7">
    <source>
        <dbReference type="Proteomes" id="UP000195602"/>
    </source>
</evidence>
<organism evidence="6 7">
    <name type="scientific">Clavispora lusitaniae</name>
    <name type="common">Candida lusitaniae</name>
    <dbReference type="NCBI Taxonomy" id="36911"/>
    <lineage>
        <taxon>Eukaryota</taxon>
        <taxon>Fungi</taxon>
        <taxon>Dikarya</taxon>
        <taxon>Ascomycota</taxon>
        <taxon>Saccharomycotina</taxon>
        <taxon>Pichiomycetes</taxon>
        <taxon>Metschnikowiaceae</taxon>
        <taxon>Clavispora</taxon>
    </lineage>
</organism>
<evidence type="ECO:0000256" key="2">
    <source>
        <dbReference type="ARBA" id="ARBA00022692"/>
    </source>
</evidence>